<feature type="transmembrane region" description="Helical" evidence="2">
    <location>
        <begin position="53"/>
        <end position="72"/>
    </location>
</feature>
<dbReference type="HOGENOM" id="CLU_015706_0_1_9"/>
<dbReference type="EMBL" id="ACIL03000009">
    <property type="protein sequence ID" value="ESL03495.1"/>
    <property type="molecule type" value="Genomic_DNA"/>
</dbReference>
<dbReference type="RefSeq" id="WP_023354087.1">
    <property type="nucleotide sequence ID" value="NZ_KI535367.1"/>
</dbReference>
<dbReference type="AlphaFoldDB" id="V2Z979"/>
<comment type="caution">
    <text evidence="3">The sequence shown here is derived from an EMBL/GenBank/DDBJ whole genome shotgun (WGS) entry which is preliminary data.</text>
</comment>
<dbReference type="InterPro" id="IPR019198">
    <property type="entry name" value="Beta_propeller_containing"/>
</dbReference>
<dbReference type="OrthoDB" id="9778998at2"/>
<evidence type="ECO:0000256" key="1">
    <source>
        <dbReference type="SAM" id="MobiDB-lite"/>
    </source>
</evidence>
<gene>
    <name evidence="3" type="ORF">GCWU0000282_001207</name>
</gene>
<sequence length="710" mass="80059">MEKEDEILEKLKVLADEDIEIPVSLQPEKIRERLGEEENKLNNKKRRRKMKNWLLGLVTAAGAVAAAFAIMIGSGNLNLEEMGIDGITSISDIVAGKQVNAKKQKKTAKKVDGIKQFEDYKSLYKYLAKAAEKSINRNEFCGAVKESADTTATAPTQELSKSADQAVTEDSDGAGDYSKTNTRTEGVDEADIVKTDGKYIYVLKNRYDGEPGIKIIKADKGKMEAVSSRIALNRSKDGIEYYYSNIMLEGNTLVVFADGNIYYSGKYGYGRYREKNITEILFYDITNPEKPVLKAKHRQEGSVGNTRMKDGIIYTFSHSYNLYYYPVTDKEDIKYNDLIPEVDGKKIGIKSIYVPEYSSGDCYTVVTSIDVKNPEKVIDSKLIMDSGYDIYVSNDNIYFWNSDYYMSSEKTKIMKYSYKDGIITPQASASVLGNINNDYSLDEYKGNLRLVITKGNNWFGIMPIGEPSSADDSVVSREETTENALYIFDKDLKVKGKIEGLAKGEHIKSARFMGDMAYFVTFRQTDPLFSVDVSDPANPKILGYLKIPGFSEYLHPFGNGLLFGLGQDADEKVGGTKGLKLSMFDISNPADVKEIAKKLFNERDEDYSNSEAEYERKSILVDAAKNLMGFPVSYYSSAKRRQINQYVIYGFDKEKGFYERFRADFPEFDSYGGNYRGLYIGKHFYIVAVNIDEVLSFDMKTGKLAEKLDY</sequence>
<dbReference type="Pfam" id="PF09826">
    <property type="entry name" value="Beta_propel"/>
    <property type="match status" value="1"/>
</dbReference>
<evidence type="ECO:0008006" key="5">
    <source>
        <dbReference type="Google" id="ProtNLM"/>
    </source>
</evidence>
<protein>
    <recommendedName>
        <fullName evidence="5">Beta propeller domain protein</fullName>
    </recommendedName>
</protein>
<dbReference type="eggNOG" id="COG4880">
    <property type="taxonomic scope" value="Bacteria"/>
</dbReference>
<keyword evidence="4" id="KW-1185">Reference proteome</keyword>
<feature type="compositionally biased region" description="Polar residues" evidence="1">
    <location>
        <begin position="151"/>
        <end position="165"/>
    </location>
</feature>
<dbReference type="Proteomes" id="UP000018227">
    <property type="component" value="Unassembled WGS sequence"/>
</dbReference>
<keyword evidence="2" id="KW-0812">Transmembrane</keyword>
<evidence type="ECO:0000313" key="4">
    <source>
        <dbReference type="Proteomes" id="UP000018227"/>
    </source>
</evidence>
<name>V2Z979_9FIRM</name>
<feature type="region of interest" description="Disordered" evidence="1">
    <location>
        <begin position="151"/>
        <end position="182"/>
    </location>
</feature>
<keyword evidence="2" id="KW-1133">Transmembrane helix</keyword>
<evidence type="ECO:0000256" key="2">
    <source>
        <dbReference type="SAM" id="Phobius"/>
    </source>
</evidence>
<dbReference type="STRING" id="592026.GCWU0000282_001207"/>
<evidence type="ECO:0000313" key="3">
    <source>
        <dbReference type="EMBL" id="ESL03495.1"/>
    </source>
</evidence>
<keyword evidence="2" id="KW-0472">Membrane</keyword>
<reference evidence="3 4" key="1">
    <citation type="submission" date="2013-06" db="EMBL/GenBank/DDBJ databases">
        <authorList>
            <person name="Weinstock G."/>
            <person name="Sodergren E."/>
            <person name="Clifton S."/>
            <person name="Fulton L."/>
            <person name="Fulton B."/>
            <person name="Courtney L."/>
            <person name="Fronick C."/>
            <person name="Harrison M."/>
            <person name="Strong C."/>
            <person name="Farmer C."/>
            <person name="Delahaunty K."/>
            <person name="Markovic C."/>
            <person name="Hall O."/>
            <person name="Minx P."/>
            <person name="Tomlinson C."/>
            <person name="Mitreva M."/>
            <person name="Nelson J."/>
            <person name="Hou S."/>
            <person name="Wollam A."/>
            <person name="Pepin K.H."/>
            <person name="Johnson M."/>
            <person name="Bhonagiri V."/>
            <person name="Nash W.E."/>
            <person name="Warren W."/>
            <person name="Chinwalla A."/>
            <person name="Mardis E.R."/>
            <person name="Wilson R.K."/>
        </authorList>
    </citation>
    <scope>NUCLEOTIDE SEQUENCE [LARGE SCALE GENOMIC DNA]</scope>
    <source>
        <strain evidence="3 4">ATCC 51271</strain>
    </source>
</reference>
<proteinExistence type="predicted"/>
<accession>V2Z979</accession>
<organism evidence="3 4">
    <name type="scientific">Catonella morbi ATCC 51271</name>
    <dbReference type="NCBI Taxonomy" id="592026"/>
    <lineage>
        <taxon>Bacteria</taxon>
        <taxon>Bacillati</taxon>
        <taxon>Bacillota</taxon>
        <taxon>Clostridia</taxon>
        <taxon>Lachnospirales</taxon>
        <taxon>Lachnospiraceae</taxon>
        <taxon>Catonella</taxon>
    </lineage>
</organism>